<keyword evidence="5 12" id="KW-1003">Cell membrane</keyword>
<keyword evidence="9 12" id="KW-0472">Membrane</keyword>
<dbReference type="EMBL" id="CP104013">
    <property type="protein sequence ID" value="UYP44656.1"/>
    <property type="molecule type" value="Genomic_DNA"/>
</dbReference>
<gene>
    <name evidence="12" type="primary">uppP</name>
    <name evidence="13" type="ORF">NEF87_000941</name>
</gene>
<evidence type="ECO:0000256" key="3">
    <source>
        <dbReference type="ARBA" id="ARBA00012374"/>
    </source>
</evidence>
<reference evidence="13" key="1">
    <citation type="submission" date="2022-09" db="EMBL/GenBank/DDBJ databases">
        <title>Actin cytoskeleton and complex cell architecture in an #Asgard archaeon.</title>
        <authorList>
            <person name="Ponce Toledo R.I."/>
            <person name="Schleper C."/>
            <person name="Rodrigues Oliveira T."/>
            <person name="Wollweber F."/>
            <person name="Xu J."/>
            <person name="Rittmann S."/>
            <person name="Klingl A."/>
            <person name="Pilhofer M."/>
        </authorList>
    </citation>
    <scope>NUCLEOTIDE SEQUENCE</scope>
    <source>
        <strain evidence="13">B-35</strain>
    </source>
</reference>
<evidence type="ECO:0000256" key="11">
    <source>
        <dbReference type="ARBA" id="ARBA00047594"/>
    </source>
</evidence>
<comment type="similarity">
    <text evidence="2 12">Belongs to the UppP family.</text>
</comment>
<evidence type="ECO:0000256" key="12">
    <source>
        <dbReference type="HAMAP-Rule" id="MF_01006"/>
    </source>
</evidence>
<dbReference type="GO" id="GO:0050380">
    <property type="term" value="F:undecaprenyl-diphosphatase activity"/>
    <property type="evidence" value="ECO:0007669"/>
    <property type="project" value="UniProtKB-EC"/>
</dbReference>
<feature type="transmembrane region" description="Helical" evidence="12">
    <location>
        <begin position="101"/>
        <end position="124"/>
    </location>
</feature>
<accession>A0ABY6HQ29</accession>
<comment type="function">
    <text evidence="12">Catalyzes the dephosphorylation of undecaprenyl diphosphate (UPP).</text>
</comment>
<evidence type="ECO:0000256" key="1">
    <source>
        <dbReference type="ARBA" id="ARBA00004651"/>
    </source>
</evidence>
<sequence length="266" mass="29366">MSFFENLILGFVQALLEWLPVSSSGIVSILALNAFGKTASEAFSLSIFFHLGTAISVLVKYWKTYWDAISKDRSMLRFLIISTAFTGIIGIPLYLLLRNFFVELTGLALTLIIGILLLVTATLLRTGKIKATNKFAMEERKISDEIFLGACQGLAILPGISRSGTTVTFLLLRGFKKEDAFKMSFIISLPAILGAVAFELLFPNEETAFIFGIEYIVVLLFVAIIGFLTMEALLRFARKMPFDIICYVLGGITIILVIIFMIVGSS</sequence>
<evidence type="ECO:0000256" key="4">
    <source>
        <dbReference type="ARBA" id="ARBA00021581"/>
    </source>
</evidence>
<dbReference type="HAMAP" id="MF_01006">
    <property type="entry name" value="Undec_diphosphatase"/>
    <property type="match status" value="1"/>
</dbReference>
<evidence type="ECO:0000313" key="13">
    <source>
        <dbReference type="EMBL" id="UYP44656.1"/>
    </source>
</evidence>
<evidence type="ECO:0000256" key="6">
    <source>
        <dbReference type="ARBA" id="ARBA00022692"/>
    </source>
</evidence>
<feature type="transmembrane region" description="Helical" evidence="12">
    <location>
        <begin position="7"/>
        <end position="36"/>
    </location>
</feature>
<feature type="transmembrane region" description="Helical" evidence="12">
    <location>
        <begin position="242"/>
        <end position="263"/>
    </location>
</feature>
<feature type="transmembrane region" description="Helical" evidence="12">
    <location>
        <begin position="183"/>
        <end position="202"/>
    </location>
</feature>
<evidence type="ECO:0000256" key="7">
    <source>
        <dbReference type="ARBA" id="ARBA00022801"/>
    </source>
</evidence>
<evidence type="ECO:0000256" key="10">
    <source>
        <dbReference type="ARBA" id="ARBA00032707"/>
    </source>
</evidence>
<keyword evidence="14" id="KW-1185">Reference proteome</keyword>
<dbReference type="PANTHER" id="PTHR30622:SF2">
    <property type="entry name" value="UNDECAPRENYL-DIPHOSPHATASE"/>
    <property type="match status" value="1"/>
</dbReference>
<keyword evidence="6 12" id="KW-0812">Transmembrane</keyword>
<comment type="catalytic activity">
    <reaction evidence="11 12">
        <text>di-trans,octa-cis-undecaprenyl diphosphate + H2O = di-trans,octa-cis-undecaprenyl phosphate + phosphate + H(+)</text>
        <dbReference type="Rhea" id="RHEA:28094"/>
        <dbReference type="ChEBI" id="CHEBI:15377"/>
        <dbReference type="ChEBI" id="CHEBI:15378"/>
        <dbReference type="ChEBI" id="CHEBI:43474"/>
        <dbReference type="ChEBI" id="CHEBI:58405"/>
        <dbReference type="ChEBI" id="CHEBI:60392"/>
        <dbReference type="EC" id="3.6.1.27"/>
    </reaction>
</comment>
<name>A0ABY6HQ29_9ARCH</name>
<dbReference type="Proteomes" id="UP001208689">
    <property type="component" value="Chromosome"/>
</dbReference>
<evidence type="ECO:0000256" key="8">
    <source>
        <dbReference type="ARBA" id="ARBA00022989"/>
    </source>
</evidence>
<feature type="transmembrane region" description="Helical" evidence="12">
    <location>
        <begin position="42"/>
        <end position="62"/>
    </location>
</feature>
<dbReference type="PANTHER" id="PTHR30622">
    <property type="entry name" value="UNDECAPRENYL-DIPHOSPHATASE"/>
    <property type="match status" value="1"/>
</dbReference>
<evidence type="ECO:0000313" key="14">
    <source>
        <dbReference type="Proteomes" id="UP001208689"/>
    </source>
</evidence>
<evidence type="ECO:0000256" key="2">
    <source>
        <dbReference type="ARBA" id="ARBA00010621"/>
    </source>
</evidence>
<dbReference type="InterPro" id="IPR003824">
    <property type="entry name" value="UppP"/>
</dbReference>
<evidence type="ECO:0000256" key="9">
    <source>
        <dbReference type="ARBA" id="ARBA00023136"/>
    </source>
</evidence>
<keyword evidence="7 12" id="KW-0378">Hydrolase</keyword>
<protein>
    <recommendedName>
        <fullName evidence="4 12">Undecaprenyl-diphosphatase</fullName>
        <ecNumber evidence="3 12">3.6.1.27</ecNumber>
    </recommendedName>
    <alternativeName>
        <fullName evidence="10 12">Undecaprenyl pyrophosphate phosphatase</fullName>
    </alternativeName>
</protein>
<organism evidence="13 14">
    <name type="scientific">Candidatus Lokiarchaeum ossiferum</name>
    <dbReference type="NCBI Taxonomy" id="2951803"/>
    <lineage>
        <taxon>Archaea</taxon>
        <taxon>Promethearchaeati</taxon>
        <taxon>Promethearchaeota</taxon>
        <taxon>Promethearchaeia</taxon>
        <taxon>Promethearchaeales</taxon>
        <taxon>Promethearchaeaceae</taxon>
        <taxon>Candidatus Lokiarchaeum</taxon>
    </lineage>
</organism>
<feature type="transmembrane region" description="Helical" evidence="12">
    <location>
        <begin position="208"/>
        <end position="230"/>
    </location>
</feature>
<dbReference type="Pfam" id="PF02673">
    <property type="entry name" value="BacA"/>
    <property type="match status" value="1"/>
</dbReference>
<comment type="subcellular location">
    <subcellularLocation>
        <location evidence="1 12">Cell membrane</location>
        <topology evidence="1 12">Multi-pass membrane protein</topology>
    </subcellularLocation>
</comment>
<keyword evidence="8 12" id="KW-1133">Transmembrane helix</keyword>
<proteinExistence type="inferred from homology"/>
<feature type="transmembrane region" description="Helical" evidence="12">
    <location>
        <begin position="74"/>
        <end position="95"/>
    </location>
</feature>
<evidence type="ECO:0000256" key="5">
    <source>
        <dbReference type="ARBA" id="ARBA00022475"/>
    </source>
</evidence>
<dbReference type="EC" id="3.6.1.27" evidence="3 12"/>